<evidence type="ECO:0000313" key="2">
    <source>
        <dbReference type="EMBL" id="VAV95894.1"/>
    </source>
</evidence>
<accession>A0A3B0RQK4</accession>
<dbReference type="Gene3D" id="1.10.3680.10">
    <property type="entry name" value="TerB-like"/>
    <property type="match status" value="1"/>
</dbReference>
<organism evidence="2">
    <name type="scientific">hydrothermal vent metagenome</name>
    <dbReference type="NCBI Taxonomy" id="652676"/>
    <lineage>
        <taxon>unclassified sequences</taxon>
        <taxon>metagenomes</taxon>
        <taxon>ecological metagenomes</taxon>
    </lineage>
</organism>
<dbReference type="InterPro" id="IPR050817">
    <property type="entry name" value="DjlA_DnaK_co-chaperone"/>
</dbReference>
<evidence type="ECO:0000259" key="1">
    <source>
        <dbReference type="PROSITE" id="PS50076"/>
    </source>
</evidence>
<dbReference type="PANTHER" id="PTHR24074">
    <property type="entry name" value="CO-CHAPERONE PROTEIN DJLA"/>
    <property type="match status" value="1"/>
</dbReference>
<dbReference type="PRINTS" id="PR00625">
    <property type="entry name" value="JDOMAIN"/>
</dbReference>
<dbReference type="InterPro" id="IPR001623">
    <property type="entry name" value="DnaJ_domain"/>
</dbReference>
<protein>
    <submittedName>
        <fullName evidence="2">DnaJ-like protein DjlA</fullName>
    </submittedName>
</protein>
<feature type="domain" description="J" evidence="1">
    <location>
        <begin position="175"/>
        <end position="241"/>
    </location>
</feature>
<dbReference type="SMART" id="SM00271">
    <property type="entry name" value="DnaJ"/>
    <property type="match status" value="1"/>
</dbReference>
<dbReference type="InterPro" id="IPR036869">
    <property type="entry name" value="J_dom_sf"/>
</dbReference>
<gene>
    <name evidence="2" type="ORF">MNBD_ALPHA02-2250</name>
</gene>
<sequence length="241" mass="26165">MSIWSSIIGGAAGGAILGGPIGAIIGAVAGHYIGKRIGDGAGVATDQITFTIGVIALSAKMAKADGHVSREEIDAFKQAFQVPEGEMKNVARVFNMARKEATGFEPYARQLAKLFRDKPAMLEELLSILFYIARADNVVHPAELEFLSKVAEIFGFSTAEFDRLRAENLGPVKGDPYVILGVSRDATDKEIKSAYRKLIKEHHPDLLASQGLPQEFIEVANEKLSVINVAYDHIEKERGLK</sequence>
<dbReference type="SUPFAM" id="SSF158682">
    <property type="entry name" value="TerB-like"/>
    <property type="match status" value="1"/>
</dbReference>
<dbReference type="AlphaFoldDB" id="A0A3B0RQK4"/>
<dbReference type="Pfam" id="PF00226">
    <property type="entry name" value="DnaJ"/>
    <property type="match status" value="1"/>
</dbReference>
<dbReference type="InterPro" id="IPR029024">
    <property type="entry name" value="TerB-like"/>
</dbReference>
<proteinExistence type="predicted"/>
<dbReference type="Pfam" id="PF05099">
    <property type="entry name" value="TerB"/>
    <property type="match status" value="1"/>
</dbReference>
<dbReference type="InterPro" id="IPR007791">
    <property type="entry name" value="DjlA_N"/>
</dbReference>
<dbReference type="CDD" id="cd06257">
    <property type="entry name" value="DnaJ"/>
    <property type="match status" value="1"/>
</dbReference>
<dbReference type="CDD" id="cd07316">
    <property type="entry name" value="terB_like_DjlA"/>
    <property type="match status" value="1"/>
</dbReference>
<reference evidence="2" key="1">
    <citation type="submission" date="2018-06" db="EMBL/GenBank/DDBJ databases">
        <authorList>
            <person name="Zhirakovskaya E."/>
        </authorList>
    </citation>
    <scope>NUCLEOTIDE SEQUENCE</scope>
</reference>
<dbReference type="PROSITE" id="PS50076">
    <property type="entry name" value="DNAJ_2"/>
    <property type="match status" value="1"/>
</dbReference>
<name>A0A3B0RQK4_9ZZZZ</name>
<dbReference type="SUPFAM" id="SSF46565">
    <property type="entry name" value="Chaperone J-domain"/>
    <property type="match status" value="1"/>
</dbReference>
<dbReference type="EMBL" id="UOED01000105">
    <property type="protein sequence ID" value="VAV95894.1"/>
    <property type="molecule type" value="Genomic_DNA"/>
</dbReference>
<dbReference type="Gene3D" id="1.10.287.110">
    <property type="entry name" value="DnaJ domain"/>
    <property type="match status" value="1"/>
</dbReference>